<dbReference type="InterPro" id="IPR050422">
    <property type="entry name" value="X-Pro_aminopeptidase_P"/>
</dbReference>
<dbReference type="SUPFAM" id="SSF55920">
    <property type="entry name" value="Creatinase/aminopeptidase"/>
    <property type="match status" value="1"/>
</dbReference>
<accession>A0ABV1CB48</accession>
<dbReference type="GO" id="GO:0004177">
    <property type="term" value="F:aminopeptidase activity"/>
    <property type="evidence" value="ECO:0007669"/>
    <property type="project" value="UniProtKB-KW"/>
</dbReference>
<dbReference type="PANTHER" id="PTHR43763">
    <property type="entry name" value="XAA-PRO AMINOPEPTIDASE 1"/>
    <property type="match status" value="1"/>
</dbReference>
<keyword evidence="3 7" id="KW-0378">Hydrolase</keyword>
<proteinExistence type="inferred from homology"/>
<evidence type="ECO:0000259" key="4">
    <source>
        <dbReference type="Pfam" id="PF00557"/>
    </source>
</evidence>
<keyword evidence="7" id="KW-0031">Aminopeptidase</keyword>
<dbReference type="Gene3D" id="3.90.230.10">
    <property type="entry name" value="Creatinase/methionine aminopeptidase superfamily"/>
    <property type="match status" value="1"/>
</dbReference>
<dbReference type="InterPro" id="IPR032416">
    <property type="entry name" value="Peptidase_M24_C"/>
</dbReference>
<dbReference type="Pfam" id="PF01321">
    <property type="entry name" value="Creatinase_N"/>
    <property type="match status" value="1"/>
</dbReference>
<keyword evidence="2" id="KW-0479">Metal-binding</keyword>
<dbReference type="SUPFAM" id="SSF53092">
    <property type="entry name" value="Creatinase/prolidase N-terminal domain"/>
    <property type="match status" value="2"/>
</dbReference>
<protein>
    <submittedName>
        <fullName evidence="7">Aminopeptidase P family protein</fullName>
        <ecNumber evidence="7">3.4.11.-</ecNumber>
    </submittedName>
</protein>
<evidence type="ECO:0000256" key="2">
    <source>
        <dbReference type="ARBA" id="ARBA00022723"/>
    </source>
</evidence>
<evidence type="ECO:0000313" key="7">
    <source>
        <dbReference type="EMBL" id="MEQ2400053.1"/>
    </source>
</evidence>
<dbReference type="InterPro" id="IPR000587">
    <property type="entry name" value="Creatinase_N"/>
</dbReference>
<feature type="domain" description="Creatinase N-terminal" evidence="5">
    <location>
        <begin position="4"/>
        <end position="138"/>
    </location>
</feature>
<organism evidence="7 8">
    <name type="scientific">Peptoniphilus hominis</name>
    <name type="common">ex Hitch et al. 2025</name>
    <dbReference type="NCBI Taxonomy" id="3133174"/>
    <lineage>
        <taxon>Bacteria</taxon>
        <taxon>Bacillati</taxon>
        <taxon>Bacillota</taxon>
        <taxon>Tissierellia</taxon>
        <taxon>Tissierellales</taxon>
        <taxon>Peptoniphilaceae</taxon>
        <taxon>Peptoniphilus</taxon>
    </lineage>
</organism>
<dbReference type="RefSeq" id="WP_349169742.1">
    <property type="nucleotide sequence ID" value="NZ_JBBMFO010000001.1"/>
</dbReference>
<dbReference type="InterPro" id="IPR000994">
    <property type="entry name" value="Pept_M24"/>
</dbReference>
<dbReference type="InterPro" id="IPR033740">
    <property type="entry name" value="Pept_M24B"/>
</dbReference>
<dbReference type="Pfam" id="PF16189">
    <property type="entry name" value="Creatinase_N_2"/>
    <property type="match status" value="1"/>
</dbReference>
<evidence type="ECO:0000313" key="8">
    <source>
        <dbReference type="Proteomes" id="UP001447979"/>
    </source>
</evidence>
<dbReference type="Proteomes" id="UP001447979">
    <property type="component" value="Unassembled WGS sequence"/>
</dbReference>
<dbReference type="Gene3D" id="3.40.350.10">
    <property type="entry name" value="Creatinase/prolidase N-terminal domain"/>
    <property type="match status" value="2"/>
</dbReference>
<evidence type="ECO:0000256" key="1">
    <source>
        <dbReference type="ARBA" id="ARBA00008766"/>
    </source>
</evidence>
<dbReference type="CDD" id="cd01085">
    <property type="entry name" value="APP"/>
    <property type="match status" value="1"/>
</dbReference>
<dbReference type="InterPro" id="IPR029149">
    <property type="entry name" value="Creatin/AminoP/Spt16_N"/>
</dbReference>
<feature type="domain" description="Peptidase M24" evidence="4">
    <location>
        <begin position="320"/>
        <end position="513"/>
    </location>
</feature>
<reference evidence="7 8" key="1">
    <citation type="submission" date="2024-03" db="EMBL/GenBank/DDBJ databases">
        <title>Human intestinal bacterial collection.</title>
        <authorList>
            <person name="Pauvert C."/>
            <person name="Hitch T.C.A."/>
            <person name="Clavel T."/>
        </authorList>
    </citation>
    <scope>NUCLEOTIDE SEQUENCE [LARGE SCALE GENOMIC DNA]</scope>
    <source>
        <strain evidence="7 8">CLA-SR-H025</strain>
    </source>
</reference>
<evidence type="ECO:0000256" key="3">
    <source>
        <dbReference type="ARBA" id="ARBA00022801"/>
    </source>
</evidence>
<gene>
    <name evidence="7" type="ORF">WMO19_00385</name>
</gene>
<dbReference type="Pfam" id="PF00557">
    <property type="entry name" value="Peptidase_M24"/>
    <property type="match status" value="1"/>
</dbReference>
<dbReference type="Pfam" id="PF16188">
    <property type="entry name" value="Peptidase_M24_C"/>
    <property type="match status" value="1"/>
</dbReference>
<dbReference type="InterPro" id="IPR036005">
    <property type="entry name" value="Creatinase/aminopeptidase-like"/>
</dbReference>
<name>A0ABV1CB48_9FIRM</name>
<evidence type="ECO:0000259" key="6">
    <source>
        <dbReference type="Pfam" id="PF16188"/>
    </source>
</evidence>
<comment type="caution">
    <text evidence="7">The sequence shown here is derived from an EMBL/GenBank/DDBJ whole genome shotgun (WGS) entry which is preliminary data.</text>
</comment>
<keyword evidence="7" id="KW-0645">Protease</keyword>
<keyword evidence="8" id="KW-1185">Reference proteome</keyword>
<evidence type="ECO:0000259" key="5">
    <source>
        <dbReference type="Pfam" id="PF01321"/>
    </source>
</evidence>
<dbReference type="EMBL" id="JBBMFO010000001">
    <property type="protein sequence ID" value="MEQ2400053.1"/>
    <property type="molecule type" value="Genomic_DNA"/>
</dbReference>
<sequence>MILNEIRNIMREKNIDFYIIPSKDPHGSEYLPDFYKEREFVTGFTGSQGTAVITSDEAYLWTDGRYFIQAAKEIKDFGFELQKEGQVGVLNYSDWISENIKEGMTLALNAEYFSHQIFSSLEEKLKEKNVKIVDADLITDLWKNRYPLPSEDAFFLDEKYAGKSATEKVSEIRKILRDKKADMTIVSSLVDIAWTLNIRGMDIKDTPVLISFMIIEAEKVILFTDREKTKKIEREIADFVEVKDYSEFYDYLKNYEERKIYLDPNSINEKIYKGICQKNEIIFGNNISENLKAIKNETEIKNLEDTYIRDGAILFKFIYWLKENAKNKIGEYDAAMMLDSMRAEDPLYISNSFDTISAYGKNAAMMHYHAREEDQAVIEPRGFYLVDSGGQYYSGTTDITRTIAMGDLTEEEIHDYTMTLKSHIDLMDAVFLKGTYDLALDGIARYALWQGRMDYKCGTGHGIGFVLSVHEGPQRISPRDPAVRMEENMIVSNEPGVYKENKHGIRIENIMRVVFDCETHDSVFNKFKTISFCPFELKAIDVNLLTDRQIEVLNSYHREVFDKLSPYLHGEVLDYLREATKEVSR</sequence>
<feature type="domain" description="Peptidase M24 C-terminal" evidence="6">
    <location>
        <begin position="524"/>
        <end position="582"/>
    </location>
</feature>
<dbReference type="PANTHER" id="PTHR43763:SF6">
    <property type="entry name" value="XAA-PRO AMINOPEPTIDASE 1"/>
    <property type="match status" value="1"/>
</dbReference>
<dbReference type="EC" id="3.4.11.-" evidence="7"/>
<comment type="similarity">
    <text evidence="1">Belongs to the peptidase M24B family.</text>
</comment>